<dbReference type="Pfam" id="PF00381">
    <property type="entry name" value="PTS-HPr"/>
    <property type="match status" value="1"/>
</dbReference>
<dbReference type="PROSITE" id="PS00589">
    <property type="entry name" value="PTS_HPR_SER"/>
    <property type="match status" value="1"/>
</dbReference>
<evidence type="ECO:0000313" key="6">
    <source>
        <dbReference type="EMBL" id="MDT0633837.1"/>
    </source>
</evidence>
<dbReference type="CDD" id="cd00367">
    <property type="entry name" value="PTS-HPr_like"/>
    <property type="match status" value="1"/>
</dbReference>
<accession>A0ABU3BX09</accession>
<evidence type="ECO:0000256" key="2">
    <source>
        <dbReference type="ARBA" id="ARBA00010736"/>
    </source>
</evidence>
<dbReference type="InterPro" id="IPR035895">
    <property type="entry name" value="HPr-like_sf"/>
</dbReference>
<dbReference type="EMBL" id="JAVRIB010000002">
    <property type="protein sequence ID" value="MDT0633837.1"/>
    <property type="molecule type" value="Genomic_DNA"/>
</dbReference>
<dbReference type="SUPFAM" id="SSF55594">
    <property type="entry name" value="HPr-like"/>
    <property type="match status" value="1"/>
</dbReference>
<evidence type="ECO:0000256" key="3">
    <source>
        <dbReference type="ARBA" id="ARBA00022490"/>
    </source>
</evidence>
<evidence type="ECO:0000256" key="1">
    <source>
        <dbReference type="ARBA" id="ARBA00004496"/>
    </source>
</evidence>
<proteinExistence type="inferred from homology"/>
<reference evidence="6 7" key="1">
    <citation type="submission" date="2023-09" db="EMBL/GenBank/DDBJ databases">
        <authorList>
            <person name="Rey-Velasco X."/>
        </authorList>
    </citation>
    <scope>NUCLEOTIDE SEQUENCE [LARGE SCALE GENOMIC DNA]</scope>
    <source>
        <strain evidence="6 7">W335</strain>
    </source>
</reference>
<keyword evidence="3" id="KW-0963">Cytoplasm</keyword>
<comment type="caution">
    <text evidence="6">The sequence shown here is derived from an EMBL/GenBank/DDBJ whole genome shotgun (WGS) entry which is preliminary data.</text>
</comment>
<evidence type="ECO:0000259" key="5">
    <source>
        <dbReference type="PROSITE" id="PS51350"/>
    </source>
</evidence>
<organism evidence="6 7">
    <name type="scientific">Spectribacter hydrogenoxidans</name>
    <dbReference type="NCBI Taxonomy" id="3075608"/>
    <lineage>
        <taxon>Bacteria</taxon>
        <taxon>Pseudomonadati</taxon>
        <taxon>Pseudomonadota</taxon>
        <taxon>Gammaproteobacteria</taxon>
        <taxon>Salinisphaerales</taxon>
        <taxon>Salinisphaeraceae</taxon>
        <taxon>Spectribacter</taxon>
    </lineage>
</organism>
<evidence type="ECO:0000256" key="4">
    <source>
        <dbReference type="ARBA" id="ARBA00022683"/>
    </source>
</evidence>
<dbReference type="PANTHER" id="PTHR33705">
    <property type="entry name" value="PHOSPHOCARRIER PROTEIN HPR"/>
    <property type="match status" value="1"/>
</dbReference>
<dbReference type="InterPro" id="IPR050399">
    <property type="entry name" value="HPr"/>
</dbReference>
<evidence type="ECO:0000313" key="7">
    <source>
        <dbReference type="Proteomes" id="UP001251857"/>
    </source>
</evidence>
<dbReference type="NCBIfam" id="TIGR01003">
    <property type="entry name" value="PTS_HPr_family"/>
    <property type="match status" value="1"/>
</dbReference>
<name>A0ABU3BX09_9GAMM</name>
<keyword evidence="4" id="KW-0598">Phosphotransferase system</keyword>
<dbReference type="RefSeq" id="WP_311651564.1">
    <property type="nucleotide sequence ID" value="NZ_JAVRIB010000002.1"/>
</dbReference>
<dbReference type="InterPro" id="IPR001020">
    <property type="entry name" value="PTS_HPr_His_P_site"/>
</dbReference>
<protein>
    <submittedName>
        <fullName evidence="6">HPr family phosphocarrier protein</fullName>
    </submittedName>
</protein>
<dbReference type="PANTHER" id="PTHR33705:SF2">
    <property type="entry name" value="PHOSPHOCARRIER PROTEIN NPR"/>
    <property type="match status" value="1"/>
</dbReference>
<keyword evidence="7" id="KW-1185">Reference proteome</keyword>
<dbReference type="PROSITE" id="PS00369">
    <property type="entry name" value="PTS_HPR_HIS"/>
    <property type="match status" value="1"/>
</dbReference>
<dbReference type="InterPro" id="IPR000032">
    <property type="entry name" value="HPr-like"/>
</dbReference>
<comment type="similarity">
    <text evidence="2">Belongs to the HPr family.</text>
</comment>
<dbReference type="PROSITE" id="PS51350">
    <property type="entry name" value="PTS_HPR_DOM"/>
    <property type="match status" value="1"/>
</dbReference>
<comment type="subcellular location">
    <subcellularLocation>
        <location evidence="1">Cytoplasm</location>
    </subcellularLocation>
</comment>
<feature type="domain" description="HPr" evidence="5">
    <location>
        <begin position="1"/>
        <end position="88"/>
    </location>
</feature>
<dbReference type="Gene3D" id="3.30.1340.10">
    <property type="entry name" value="HPr-like"/>
    <property type="match status" value="1"/>
</dbReference>
<dbReference type="InterPro" id="IPR002114">
    <property type="entry name" value="PTS_HPr_Ser_P_site"/>
</dbReference>
<dbReference type="PRINTS" id="PR00107">
    <property type="entry name" value="PHOSPHOCPHPR"/>
</dbReference>
<dbReference type="Proteomes" id="UP001251857">
    <property type="component" value="Unassembled WGS sequence"/>
</dbReference>
<sequence>MVERELSIVNRLGLHARAASKFVQTAAGFDADLKVSKDGREVSGKSIMGIMMLAAARGSRILVRADGPDAEAAVEALEELVRDRFGEGE</sequence>
<gene>
    <name evidence="6" type="ORF">RM532_02570</name>
</gene>